<evidence type="ECO:0000313" key="2">
    <source>
        <dbReference type="Proteomes" id="UP000076962"/>
    </source>
</evidence>
<proteinExistence type="predicted"/>
<dbReference type="EMBL" id="LUTY01000125">
    <property type="protein sequence ID" value="OAD23864.1"/>
    <property type="molecule type" value="Genomic_DNA"/>
</dbReference>
<protein>
    <submittedName>
        <fullName evidence="1">Uncharacterized protein</fullName>
    </submittedName>
</protein>
<organism evidence="1 2">
    <name type="scientific">Candidatus Thiomargarita nelsonii</name>
    <dbReference type="NCBI Taxonomy" id="1003181"/>
    <lineage>
        <taxon>Bacteria</taxon>
        <taxon>Pseudomonadati</taxon>
        <taxon>Pseudomonadota</taxon>
        <taxon>Gammaproteobacteria</taxon>
        <taxon>Thiotrichales</taxon>
        <taxon>Thiotrichaceae</taxon>
        <taxon>Thiomargarita</taxon>
    </lineage>
</organism>
<name>A0A176S7H1_9GAMM</name>
<gene>
    <name evidence="1" type="ORF">THIOM_000289</name>
</gene>
<accession>A0A176S7H1</accession>
<reference evidence="1 2" key="1">
    <citation type="submission" date="2016-05" db="EMBL/GenBank/DDBJ databases">
        <title>Single-cell genome of chain-forming Candidatus Thiomargarita nelsonii and comparison to other large sulfur-oxidizing bacteria.</title>
        <authorList>
            <person name="Winkel M."/>
            <person name="Salman V."/>
            <person name="Woyke T."/>
            <person name="Schulz-Vogt H."/>
            <person name="Richter M."/>
            <person name="Flood B."/>
            <person name="Bailey J."/>
            <person name="Amann R."/>
            <person name="Mussmann M."/>
        </authorList>
    </citation>
    <scope>NUCLEOTIDE SEQUENCE [LARGE SCALE GENOMIC DNA]</scope>
    <source>
        <strain evidence="1 2">THI036</strain>
    </source>
</reference>
<dbReference type="Proteomes" id="UP000076962">
    <property type="component" value="Unassembled WGS sequence"/>
</dbReference>
<comment type="caution">
    <text evidence="1">The sequence shown here is derived from an EMBL/GenBank/DDBJ whole genome shotgun (WGS) entry which is preliminary data.</text>
</comment>
<evidence type="ECO:0000313" key="1">
    <source>
        <dbReference type="EMBL" id="OAD23864.1"/>
    </source>
</evidence>
<sequence>MWVKARVFQECKVRLALLMNDLIHIVPLPENEGNDNTQCSSFYRSQTLFGNDKKSSQ</sequence>
<keyword evidence="2" id="KW-1185">Reference proteome</keyword>
<dbReference type="AlphaFoldDB" id="A0A176S7H1"/>